<protein>
    <recommendedName>
        <fullName evidence="3">LysM domain-containing protein</fullName>
    </recommendedName>
</protein>
<gene>
    <name evidence="1" type="ORF">AW09_002298</name>
</gene>
<evidence type="ECO:0000313" key="1">
    <source>
        <dbReference type="EMBL" id="KFB72516.1"/>
    </source>
</evidence>
<reference evidence="1 2" key="1">
    <citation type="submission" date="2014-02" db="EMBL/GenBank/DDBJ databases">
        <title>Expanding our view of genomic diversity in Candidatus Accumulibacter clades.</title>
        <authorList>
            <person name="Skennerton C.T."/>
            <person name="Barr J.J."/>
            <person name="Slater F.R."/>
            <person name="Bond P.L."/>
            <person name="Tyson G.W."/>
        </authorList>
    </citation>
    <scope>NUCLEOTIDE SEQUENCE [LARGE SCALE GENOMIC DNA]</scope>
    <source>
        <strain evidence="2">BA-91</strain>
    </source>
</reference>
<evidence type="ECO:0000313" key="2">
    <source>
        <dbReference type="Proteomes" id="UP000020077"/>
    </source>
</evidence>
<accession>A0A080LV77</accession>
<proteinExistence type="predicted"/>
<comment type="caution">
    <text evidence="1">The sequence shown here is derived from an EMBL/GenBank/DDBJ whole genome shotgun (WGS) entry which is preliminary data.</text>
</comment>
<organism evidence="1 2">
    <name type="scientific">Candidatus Accumulibacter phosphatis</name>
    <dbReference type="NCBI Taxonomy" id="327160"/>
    <lineage>
        <taxon>Bacteria</taxon>
        <taxon>Pseudomonadati</taxon>
        <taxon>Pseudomonadota</taxon>
        <taxon>Betaproteobacteria</taxon>
        <taxon>Candidatus Accumulibacter</taxon>
    </lineage>
</organism>
<dbReference type="AlphaFoldDB" id="A0A080LV77"/>
<dbReference type="Proteomes" id="UP000020077">
    <property type="component" value="Unassembled WGS sequence"/>
</dbReference>
<name>A0A080LV77_9PROT</name>
<dbReference type="EMBL" id="JDVG02000378">
    <property type="protein sequence ID" value="KFB72516.1"/>
    <property type="molecule type" value="Genomic_DNA"/>
</dbReference>
<evidence type="ECO:0008006" key="3">
    <source>
        <dbReference type="Google" id="ProtNLM"/>
    </source>
</evidence>
<sequence length="90" mass="9952">MFLKNSRYHGLPTVTAKDRAGTEVAAVKLRLLPIPAGDPVTVRAHDQLDTLSEQRYADATRYWHIADANSELEATSLLQPTGRPITIPRS</sequence>